<evidence type="ECO:0000313" key="11">
    <source>
        <dbReference type="Proteomes" id="UP000001095"/>
    </source>
</evidence>
<dbReference type="OrthoDB" id="9790035at2"/>
<gene>
    <name evidence="10" type="ORF">HMPREF9696_02972</name>
</gene>
<dbReference type="InterPro" id="IPR006311">
    <property type="entry name" value="TAT_signal"/>
</dbReference>
<dbReference type="Pfam" id="PF13450">
    <property type="entry name" value="NAD_binding_8"/>
    <property type="match status" value="1"/>
</dbReference>
<feature type="signal peptide" evidence="8">
    <location>
        <begin position="1"/>
        <end position="26"/>
    </location>
</feature>
<evidence type="ECO:0000256" key="4">
    <source>
        <dbReference type="ARBA" id="ARBA00017871"/>
    </source>
</evidence>
<dbReference type="Gene3D" id="3.90.660.10">
    <property type="match status" value="2"/>
</dbReference>
<organism evidence="10 11">
    <name type="scientific">Afipia clevelandensis ATCC 49720</name>
    <dbReference type="NCBI Taxonomy" id="883079"/>
    <lineage>
        <taxon>Bacteria</taxon>
        <taxon>Pseudomonadati</taxon>
        <taxon>Pseudomonadota</taxon>
        <taxon>Alphaproteobacteria</taxon>
        <taxon>Hyphomicrobiales</taxon>
        <taxon>Nitrobacteraceae</taxon>
        <taxon>Afipia</taxon>
    </lineage>
</organism>
<dbReference type="EMBL" id="AGWY01000012">
    <property type="protein sequence ID" value="EKS33852.1"/>
    <property type="molecule type" value="Genomic_DNA"/>
</dbReference>
<comment type="similarity">
    <text evidence="2">Belongs to the tryptophan 2-monooxygenase family.</text>
</comment>
<sequence length="479" mass="49842">MTITRRDLLAGSSAVMASSFMARAFAAPLPRDAEVVVIGAGTAGIAAARRIAAAGRKVVVIEAASAIGGRCATDTSAFDVPFDRGARWLYNPDSSPIAKLARGAGMDLMPAPRGQRIRIGRRNARAGEAEDFLATLVRANRAIGDAVRGKADMPAAEGLPKDLGVWAGTTDFVLGTQPTGRDLKGLSALDLAAMAPRDNPLACRQGLGTLIAKLGDGLSVVLATPVTRIAWSGKDAQIETSAGTMTAKAVILTASTNALLSGKIRFSPELPKRQQDAASKLMLGSYDHIALELPGNPLGLSRDDIVIEQSADRATGFLLANTGGSSLCQVDVAGSFGADLSAKGEAAMVAFASEWLTKLFGSDVKAMAKRTTATRWNDMPYVFGAMSAPSPGGQLARKVLMEPMGSVFFAGDAVHETQWGTVGGAWESGERAAEAALRKIGALKAAPVAEAPAKKKRTRTRATAEPLPTGPRGVLWPRN</sequence>
<dbReference type="GO" id="GO:0009851">
    <property type="term" value="P:auxin biosynthetic process"/>
    <property type="evidence" value="ECO:0007669"/>
    <property type="project" value="UniProtKB-KW"/>
</dbReference>
<dbReference type="AlphaFoldDB" id="K8NU62"/>
<evidence type="ECO:0000256" key="7">
    <source>
        <dbReference type="SAM" id="MobiDB-lite"/>
    </source>
</evidence>
<evidence type="ECO:0000256" key="5">
    <source>
        <dbReference type="ARBA" id="ARBA00023070"/>
    </source>
</evidence>
<comment type="caution">
    <text evidence="10">The sequence shown here is derived from an EMBL/GenBank/DDBJ whole genome shotgun (WGS) entry which is preliminary data.</text>
</comment>
<dbReference type="InterPro" id="IPR002937">
    <property type="entry name" value="Amino_oxidase"/>
</dbReference>
<evidence type="ECO:0000256" key="2">
    <source>
        <dbReference type="ARBA" id="ARBA00005833"/>
    </source>
</evidence>
<protein>
    <recommendedName>
        <fullName evidence="4">Tryptophan 2-monooxygenase</fullName>
        <ecNumber evidence="3">1.13.12.3</ecNumber>
    </recommendedName>
</protein>
<dbReference type="InterPro" id="IPR050281">
    <property type="entry name" value="Flavin_monoamine_oxidase"/>
</dbReference>
<dbReference type="PRINTS" id="PR00420">
    <property type="entry name" value="RNGMNOXGNASE"/>
</dbReference>
<feature type="region of interest" description="Disordered" evidence="7">
    <location>
        <begin position="448"/>
        <end position="479"/>
    </location>
</feature>
<accession>K8NU62</accession>
<evidence type="ECO:0000259" key="9">
    <source>
        <dbReference type="Pfam" id="PF01593"/>
    </source>
</evidence>
<proteinExistence type="inferred from homology"/>
<dbReference type="SUPFAM" id="SSF54373">
    <property type="entry name" value="FAD-linked reductases, C-terminal domain"/>
    <property type="match status" value="1"/>
</dbReference>
<evidence type="ECO:0000256" key="1">
    <source>
        <dbReference type="ARBA" id="ARBA00004814"/>
    </source>
</evidence>
<dbReference type="EC" id="1.13.12.3" evidence="3"/>
<dbReference type="PROSITE" id="PS51318">
    <property type="entry name" value="TAT"/>
    <property type="match status" value="1"/>
</dbReference>
<name>K8NU62_9BRAD</name>
<evidence type="ECO:0000256" key="6">
    <source>
        <dbReference type="ARBA" id="ARBA00047321"/>
    </source>
</evidence>
<dbReference type="PANTHER" id="PTHR10742:SF410">
    <property type="entry name" value="LYSINE-SPECIFIC HISTONE DEMETHYLASE 2"/>
    <property type="match status" value="1"/>
</dbReference>
<dbReference type="GO" id="GO:0050361">
    <property type="term" value="F:tryptophan 2-monooxygenase activity"/>
    <property type="evidence" value="ECO:0007669"/>
    <property type="project" value="UniProtKB-EC"/>
</dbReference>
<comment type="pathway">
    <text evidence="1">Plant hormone metabolism; auxin biosynthesis.</text>
</comment>
<keyword evidence="11" id="KW-1185">Reference proteome</keyword>
<dbReference type="Gene3D" id="3.50.50.60">
    <property type="entry name" value="FAD/NAD(P)-binding domain"/>
    <property type="match status" value="2"/>
</dbReference>
<dbReference type="Pfam" id="PF01593">
    <property type="entry name" value="Amino_oxidase"/>
    <property type="match status" value="1"/>
</dbReference>
<dbReference type="Proteomes" id="UP000001095">
    <property type="component" value="Unassembled WGS sequence"/>
</dbReference>
<reference evidence="10 11" key="1">
    <citation type="submission" date="2012-04" db="EMBL/GenBank/DDBJ databases">
        <title>The Genome Sequence of Afipia clevelandensis ATCC 49720.</title>
        <authorList>
            <consortium name="The Broad Institute Genome Sequencing Platform"/>
            <person name="Earl A."/>
            <person name="Ward D."/>
            <person name="Feldgarden M."/>
            <person name="Gevers D."/>
            <person name="Huys G."/>
            <person name="Walker B."/>
            <person name="Young S.K."/>
            <person name="Zeng Q."/>
            <person name="Gargeya S."/>
            <person name="Fitzgerald M."/>
            <person name="Haas B."/>
            <person name="Abouelleil A."/>
            <person name="Alvarado L."/>
            <person name="Arachchi H.M."/>
            <person name="Berlin A."/>
            <person name="Chapman S.B."/>
            <person name="Goldberg J."/>
            <person name="Griggs A."/>
            <person name="Gujja S."/>
            <person name="Hansen M."/>
            <person name="Howarth C."/>
            <person name="Imamovic A."/>
            <person name="Larimer J."/>
            <person name="McCowen C."/>
            <person name="Montmayeur A."/>
            <person name="Murphy C."/>
            <person name="Neiman D."/>
            <person name="Pearson M."/>
            <person name="Priest M."/>
            <person name="Roberts A."/>
            <person name="Saif S."/>
            <person name="Shea T."/>
            <person name="Sisk P."/>
            <person name="Sykes S."/>
            <person name="Wortman J."/>
            <person name="Nusbaum C."/>
            <person name="Birren B."/>
        </authorList>
    </citation>
    <scope>NUCLEOTIDE SEQUENCE [LARGE SCALE GENOMIC DNA]</scope>
    <source>
        <strain evidence="10 11">ATCC 49720</strain>
    </source>
</reference>
<comment type="catalytic activity">
    <reaction evidence="6">
        <text>L-tryptophan + O2 = indole-3-acetamide + CO2 + H2O</text>
        <dbReference type="Rhea" id="RHEA:16165"/>
        <dbReference type="ChEBI" id="CHEBI:15377"/>
        <dbReference type="ChEBI" id="CHEBI:15379"/>
        <dbReference type="ChEBI" id="CHEBI:16031"/>
        <dbReference type="ChEBI" id="CHEBI:16526"/>
        <dbReference type="ChEBI" id="CHEBI:57912"/>
        <dbReference type="EC" id="1.13.12.3"/>
    </reaction>
</comment>
<feature type="chain" id="PRO_5003921684" description="Tryptophan 2-monooxygenase" evidence="8">
    <location>
        <begin position="27"/>
        <end position="479"/>
    </location>
</feature>
<keyword evidence="5" id="KW-0073">Auxin biosynthesis</keyword>
<dbReference type="InterPro" id="IPR036188">
    <property type="entry name" value="FAD/NAD-bd_sf"/>
</dbReference>
<evidence type="ECO:0000313" key="10">
    <source>
        <dbReference type="EMBL" id="EKS33852.1"/>
    </source>
</evidence>
<keyword evidence="8" id="KW-0732">Signal</keyword>
<dbReference type="RefSeq" id="WP_002713842.1">
    <property type="nucleotide sequence ID" value="NZ_KB375281.1"/>
</dbReference>
<dbReference type="SUPFAM" id="SSF51905">
    <property type="entry name" value="FAD/NAD(P)-binding domain"/>
    <property type="match status" value="1"/>
</dbReference>
<dbReference type="PATRIC" id="fig|883079.3.peg.3035"/>
<feature type="domain" description="Amine oxidase" evidence="9">
    <location>
        <begin position="200"/>
        <end position="436"/>
    </location>
</feature>
<evidence type="ECO:0000256" key="3">
    <source>
        <dbReference type="ARBA" id="ARBA00012535"/>
    </source>
</evidence>
<dbReference type="HOGENOM" id="CLU_004498_10_3_5"/>
<evidence type="ECO:0000256" key="8">
    <source>
        <dbReference type="SAM" id="SignalP"/>
    </source>
</evidence>
<dbReference type="PANTHER" id="PTHR10742">
    <property type="entry name" value="FLAVIN MONOAMINE OXIDASE"/>
    <property type="match status" value="1"/>
</dbReference>